<dbReference type="Pfam" id="PF01925">
    <property type="entry name" value="TauE"/>
    <property type="match status" value="1"/>
</dbReference>
<feature type="transmembrane region" description="Helical" evidence="6">
    <location>
        <begin position="148"/>
        <end position="171"/>
    </location>
</feature>
<keyword evidence="4 6" id="KW-1133">Transmembrane helix</keyword>
<dbReference type="GO" id="GO:0005886">
    <property type="term" value="C:plasma membrane"/>
    <property type="evidence" value="ECO:0007669"/>
    <property type="project" value="UniProtKB-SubCell"/>
</dbReference>
<protein>
    <recommendedName>
        <fullName evidence="6">Probable membrane transporter protein</fullName>
    </recommendedName>
</protein>
<gene>
    <name evidence="7" type="ORF">FZ040_11985</name>
</gene>
<evidence type="ECO:0000256" key="4">
    <source>
        <dbReference type="ARBA" id="ARBA00022989"/>
    </source>
</evidence>
<evidence type="ECO:0000256" key="2">
    <source>
        <dbReference type="ARBA" id="ARBA00009142"/>
    </source>
</evidence>
<keyword evidence="5 6" id="KW-0472">Membrane</keyword>
<proteinExistence type="inferred from homology"/>
<dbReference type="EMBL" id="VTOY01000015">
    <property type="protein sequence ID" value="TYZ20355.1"/>
    <property type="molecule type" value="Genomic_DNA"/>
</dbReference>
<dbReference type="InterPro" id="IPR051598">
    <property type="entry name" value="TSUP/Inactive_protease-like"/>
</dbReference>
<comment type="subcellular location">
    <subcellularLocation>
        <location evidence="6">Cell membrane</location>
        <topology evidence="6">Multi-pass membrane protein</topology>
    </subcellularLocation>
    <subcellularLocation>
        <location evidence="1">Membrane</location>
        <topology evidence="1">Multi-pass membrane protein</topology>
    </subcellularLocation>
</comment>
<feature type="transmembrane region" description="Helical" evidence="6">
    <location>
        <begin position="43"/>
        <end position="66"/>
    </location>
</feature>
<dbReference type="AlphaFoldDB" id="A0A5D6W0M9"/>
<dbReference type="Proteomes" id="UP000323646">
    <property type="component" value="Unassembled WGS sequence"/>
</dbReference>
<feature type="transmembrane region" description="Helical" evidence="6">
    <location>
        <begin position="177"/>
        <end position="204"/>
    </location>
</feature>
<keyword evidence="3 6" id="KW-0812">Transmembrane</keyword>
<feature type="transmembrane region" description="Helical" evidence="6">
    <location>
        <begin position="242"/>
        <end position="260"/>
    </location>
</feature>
<evidence type="ECO:0000256" key="5">
    <source>
        <dbReference type="ARBA" id="ARBA00023136"/>
    </source>
</evidence>
<dbReference type="InterPro" id="IPR002781">
    <property type="entry name" value="TM_pro_TauE-like"/>
</dbReference>
<name>A0A5D6W0M9_9FIRM</name>
<evidence type="ECO:0000313" key="7">
    <source>
        <dbReference type="EMBL" id="TYZ20355.1"/>
    </source>
</evidence>
<organism evidence="7 8">
    <name type="scientific">Selenomonas ruminis</name>
    <dbReference type="NCBI Taxonomy" id="2593411"/>
    <lineage>
        <taxon>Bacteria</taxon>
        <taxon>Bacillati</taxon>
        <taxon>Bacillota</taxon>
        <taxon>Negativicutes</taxon>
        <taxon>Selenomonadales</taxon>
        <taxon>Selenomonadaceae</taxon>
        <taxon>Selenomonas</taxon>
    </lineage>
</organism>
<evidence type="ECO:0000313" key="8">
    <source>
        <dbReference type="Proteomes" id="UP000323646"/>
    </source>
</evidence>
<dbReference type="PANTHER" id="PTHR43701">
    <property type="entry name" value="MEMBRANE TRANSPORTER PROTEIN MJ0441-RELATED"/>
    <property type="match status" value="1"/>
</dbReference>
<comment type="similarity">
    <text evidence="2 6">Belongs to the 4-toluene sulfonate uptake permease (TSUP) (TC 2.A.102) family.</text>
</comment>
<dbReference type="PANTHER" id="PTHR43701:SF2">
    <property type="entry name" value="MEMBRANE TRANSPORTER PROTEIN YJNA-RELATED"/>
    <property type="match status" value="1"/>
</dbReference>
<dbReference type="OrthoDB" id="9780109at2"/>
<reference evidence="7 8" key="1">
    <citation type="submission" date="2019-08" db="EMBL/GenBank/DDBJ databases">
        <title>Selenomonas sp. mPRGC5 and Selenomonas sp. mPRGC8 isolated from ruminal fluid of dairy goat (Capra hircus).</title>
        <authorList>
            <person name="Poothong S."/>
            <person name="Nuengjamnong C."/>
            <person name="Tanasupawat S."/>
        </authorList>
    </citation>
    <scope>NUCLEOTIDE SEQUENCE [LARGE SCALE GENOMIC DNA]</scope>
    <source>
        <strain evidence="8">mPRGC5</strain>
    </source>
</reference>
<keyword evidence="8" id="KW-1185">Reference proteome</keyword>
<feature type="transmembrane region" description="Helical" evidence="6">
    <location>
        <begin position="211"/>
        <end position="230"/>
    </location>
</feature>
<feature type="transmembrane region" description="Helical" evidence="6">
    <location>
        <begin position="111"/>
        <end position="127"/>
    </location>
</feature>
<feature type="transmembrane region" description="Helical" evidence="6">
    <location>
        <begin position="78"/>
        <end position="99"/>
    </location>
</feature>
<dbReference type="RefSeq" id="WP_149172226.1">
    <property type="nucleotide sequence ID" value="NZ_VTOY01000015.1"/>
</dbReference>
<evidence type="ECO:0000256" key="6">
    <source>
        <dbReference type="RuleBase" id="RU363041"/>
    </source>
</evidence>
<keyword evidence="6" id="KW-1003">Cell membrane</keyword>
<evidence type="ECO:0000256" key="1">
    <source>
        <dbReference type="ARBA" id="ARBA00004141"/>
    </source>
</evidence>
<comment type="caution">
    <text evidence="7">The sequence shown here is derived from an EMBL/GenBank/DDBJ whole genome shotgun (WGS) entry which is preliminary data.</text>
</comment>
<sequence length="268" mass="28637">MFMAILLFLLLGLFVGTFGTLVGIGGGLICVPVFIFFMSDGGLYPYFHTAAQITGTSLVVVLSNAVSGTIAYIRQKRVFFRAAVPFAIATLPGAFIGSYIVNEFSAPQLDFYYGLFVLCMACIMFWNTMHKPPVDLLDLPEGFTFNKWIGITASFGVGFVSSIFGVGGGIIHVPLMIYLLGFPVHVATATSHFILACSAIFGVVSHFLLDHIIWLPAICISIGAAIGAQLGARISQKTKSKVILGLLSLAMFALGIRLILMGGHISLG</sequence>
<accession>A0A5D6W0M9</accession>
<evidence type="ECO:0000256" key="3">
    <source>
        <dbReference type="ARBA" id="ARBA00022692"/>
    </source>
</evidence>